<reference evidence="8 9" key="1">
    <citation type="journal article" date="2010" name="Stand. Genomic Sci.">
        <title>Complete genome sequence of Thermosediminibacter oceani type strain (JW/IW-1228P).</title>
        <authorList>
            <person name="Pitluck S."/>
            <person name="Yasawong M."/>
            <person name="Munk C."/>
            <person name="Nolan M."/>
            <person name="Lapidus A."/>
            <person name="Lucas S."/>
            <person name="Glavina Del Rio T."/>
            <person name="Tice H."/>
            <person name="Cheng J.F."/>
            <person name="Bruce D."/>
            <person name="Detter C."/>
            <person name="Tapia R."/>
            <person name="Han C."/>
            <person name="Goodwin L."/>
            <person name="Liolios K."/>
            <person name="Ivanova N."/>
            <person name="Mavromatis K."/>
            <person name="Mikhailova N."/>
            <person name="Pati A."/>
            <person name="Chen A."/>
            <person name="Palaniappan K."/>
            <person name="Land M."/>
            <person name="Hauser L."/>
            <person name="Chang Y.J."/>
            <person name="Jeffries C.D."/>
            <person name="Rohde M."/>
            <person name="Spring S."/>
            <person name="Sikorski J."/>
            <person name="Goker M."/>
            <person name="Woyke T."/>
            <person name="Bristow J."/>
            <person name="Eisen J.A."/>
            <person name="Markowitz V."/>
            <person name="Hugenholtz P."/>
            <person name="Kyrpides N.C."/>
            <person name="Klenk H.P."/>
        </authorList>
    </citation>
    <scope>NUCLEOTIDE SEQUENCE [LARGE SCALE GENOMIC DNA]</scope>
    <source>
        <strain evidence="9">ATCC BAA-1034 / DSM 16646 / JW/IW-1228P</strain>
    </source>
</reference>
<comment type="subunit">
    <text evidence="1">Homodimer.</text>
</comment>
<dbReference type="Gene3D" id="3.40.50.2020">
    <property type="match status" value="1"/>
</dbReference>
<dbReference type="GO" id="GO:0045892">
    <property type="term" value="P:negative regulation of DNA-templated transcription"/>
    <property type="evidence" value="ECO:0007669"/>
    <property type="project" value="InterPro"/>
</dbReference>
<proteinExistence type="inferred from homology"/>
<gene>
    <name evidence="8" type="ordered locus">Toce_0046</name>
</gene>
<keyword evidence="4" id="KW-0804">Transcription</keyword>
<dbReference type="HOGENOM" id="CLU_088227_0_0_9"/>
<dbReference type="RefSeq" id="WP_013274895.1">
    <property type="nucleotide sequence ID" value="NC_014377.1"/>
</dbReference>
<dbReference type="GO" id="GO:0045982">
    <property type="term" value="P:negative regulation of purine nucleobase metabolic process"/>
    <property type="evidence" value="ECO:0007669"/>
    <property type="project" value="InterPro"/>
</dbReference>
<dbReference type="NCBIfam" id="TIGR01743">
    <property type="entry name" value="purR_Bsub"/>
    <property type="match status" value="1"/>
</dbReference>
<evidence type="ECO:0000256" key="4">
    <source>
        <dbReference type="ARBA" id="ARBA00023163"/>
    </source>
</evidence>
<dbReference type="InterPro" id="IPR050118">
    <property type="entry name" value="Pur/Pyrimidine_PRTase"/>
</dbReference>
<protein>
    <submittedName>
        <fullName evidence="8">Pur operon repressor</fullName>
    </submittedName>
</protein>
<keyword evidence="3" id="KW-0238">DNA-binding</keyword>
<dbReference type="Pfam" id="PF09182">
    <property type="entry name" value="PuR_N"/>
    <property type="match status" value="1"/>
</dbReference>
<dbReference type="InterPro" id="IPR015265">
    <property type="entry name" value="PuR_N"/>
</dbReference>
<dbReference type="Proteomes" id="UP000000272">
    <property type="component" value="Chromosome"/>
</dbReference>
<dbReference type="InterPro" id="IPR036388">
    <property type="entry name" value="WH-like_DNA-bd_sf"/>
</dbReference>
<dbReference type="Pfam" id="PF00156">
    <property type="entry name" value="Pribosyltran"/>
    <property type="match status" value="1"/>
</dbReference>
<dbReference type="STRING" id="555079.Toce_0046"/>
<dbReference type="SUPFAM" id="SSF53271">
    <property type="entry name" value="PRTase-like"/>
    <property type="match status" value="1"/>
</dbReference>
<feature type="domain" description="Bacterial purine repressor N-terminal" evidence="7">
    <location>
        <begin position="2"/>
        <end position="69"/>
    </location>
</feature>
<name>D9RZE5_THEOJ</name>
<sequence length="274" mass="30253">MRRSKRLVLLSKFLSENPNRIFTLKYFGDKYDAAKSSISEDLNIIKDAFHEAGEGTLETIPGAAGGVRFRIKRPAQAIEKFVLELSSILSDRSRIIPGGYLYMTDVIFSPEYSSKIGEIFAQLFVDEEPTCVLTVETKGIPLALMTARALGVPLVVARRDSRVTEGPSVNISYISGSSRRIQNMALPTRALSEKARVLIVDDFMKGGGTARGMSELVREFRAEVVGVAVLVATAYPEEKLVKNYTSLLVLEKIDAERGEVRLKPVKIPIKKEGV</sequence>
<dbReference type="EMBL" id="CP002131">
    <property type="protein sequence ID" value="ADL06843.1"/>
    <property type="molecule type" value="Genomic_DNA"/>
</dbReference>
<accession>D9RZE5</accession>
<dbReference type="GO" id="GO:0003677">
    <property type="term" value="F:DNA binding"/>
    <property type="evidence" value="ECO:0007669"/>
    <property type="project" value="UniProtKB-KW"/>
</dbReference>
<dbReference type="CDD" id="cd06223">
    <property type="entry name" value="PRTases_typeI"/>
    <property type="match status" value="1"/>
</dbReference>
<dbReference type="InterPro" id="IPR036390">
    <property type="entry name" value="WH_DNA-bd_sf"/>
</dbReference>
<keyword evidence="2" id="KW-0805">Transcription regulation</keyword>
<dbReference type="PANTHER" id="PTHR43864:SF2">
    <property type="entry name" value="PUR OPERON REPRESSOR"/>
    <property type="match status" value="1"/>
</dbReference>
<dbReference type="SUPFAM" id="SSF46785">
    <property type="entry name" value="Winged helix' DNA-binding domain"/>
    <property type="match status" value="1"/>
</dbReference>
<evidence type="ECO:0000256" key="3">
    <source>
        <dbReference type="ARBA" id="ARBA00023125"/>
    </source>
</evidence>
<dbReference type="KEGG" id="toc:Toce_0046"/>
<dbReference type="OrthoDB" id="4213751at2"/>
<evidence type="ECO:0000256" key="2">
    <source>
        <dbReference type="ARBA" id="ARBA00023015"/>
    </source>
</evidence>
<evidence type="ECO:0000256" key="1">
    <source>
        <dbReference type="ARBA" id="ARBA00011738"/>
    </source>
</evidence>
<organism evidence="8 9">
    <name type="scientific">Thermosediminibacter oceani (strain ATCC BAA-1034 / DSM 16646 / JW/IW-1228P)</name>
    <dbReference type="NCBI Taxonomy" id="555079"/>
    <lineage>
        <taxon>Bacteria</taxon>
        <taxon>Bacillati</taxon>
        <taxon>Bacillota</taxon>
        <taxon>Clostridia</taxon>
        <taxon>Thermosediminibacterales</taxon>
        <taxon>Thermosediminibacteraceae</taxon>
        <taxon>Thermosediminibacter</taxon>
    </lineage>
</organism>
<evidence type="ECO:0000313" key="8">
    <source>
        <dbReference type="EMBL" id="ADL06843.1"/>
    </source>
</evidence>
<keyword evidence="9" id="KW-1185">Reference proteome</keyword>
<dbReference type="InterPro" id="IPR029057">
    <property type="entry name" value="PRTase-like"/>
</dbReference>
<dbReference type="InterPro" id="IPR000836">
    <property type="entry name" value="PRTase_dom"/>
</dbReference>
<evidence type="ECO:0000256" key="5">
    <source>
        <dbReference type="ARBA" id="ARBA00049656"/>
    </source>
</evidence>
<comment type="similarity">
    <text evidence="5">Belongs to the purine/pyrimidine phosphoribosyltransferase family. PurR subfamily.</text>
</comment>
<evidence type="ECO:0000259" key="7">
    <source>
        <dbReference type="Pfam" id="PF09182"/>
    </source>
</evidence>
<dbReference type="InterPro" id="IPR010078">
    <property type="entry name" value="PurR_Bsub"/>
</dbReference>
<evidence type="ECO:0000259" key="6">
    <source>
        <dbReference type="Pfam" id="PF00156"/>
    </source>
</evidence>
<dbReference type="Gene3D" id="1.10.10.10">
    <property type="entry name" value="Winged helix-like DNA-binding domain superfamily/Winged helix DNA-binding domain"/>
    <property type="match status" value="1"/>
</dbReference>
<dbReference type="AlphaFoldDB" id="D9RZE5"/>
<dbReference type="PANTHER" id="PTHR43864">
    <property type="entry name" value="HYPOXANTHINE/GUANINE PHOSPHORIBOSYLTRANSFERASE"/>
    <property type="match status" value="1"/>
</dbReference>
<feature type="domain" description="Phosphoribosyltransferase" evidence="6">
    <location>
        <begin position="114"/>
        <end position="249"/>
    </location>
</feature>
<evidence type="ECO:0000313" key="9">
    <source>
        <dbReference type="Proteomes" id="UP000000272"/>
    </source>
</evidence>
<dbReference type="eggNOG" id="COG0503">
    <property type="taxonomic scope" value="Bacteria"/>
</dbReference>